<dbReference type="STRING" id="35608.A0A2U1QNY8"/>
<dbReference type="InterPro" id="IPR014710">
    <property type="entry name" value="RmlC-like_jellyroll"/>
</dbReference>
<organism evidence="2 3">
    <name type="scientific">Artemisia annua</name>
    <name type="common">Sweet wormwood</name>
    <dbReference type="NCBI Taxonomy" id="35608"/>
    <lineage>
        <taxon>Eukaryota</taxon>
        <taxon>Viridiplantae</taxon>
        <taxon>Streptophyta</taxon>
        <taxon>Embryophyta</taxon>
        <taxon>Tracheophyta</taxon>
        <taxon>Spermatophyta</taxon>
        <taxon>Magnoliopsida</taxon>
        <taxon>eudicotyledons</taxon>
        <taxon>Gunneridae</taxon>
        <taxon>Pentapetalae</taxon>
        <taxon>asterids</taxon>
        <taxon>campanulids</taxon>
        <taxon>Asterales</taxon>
        <taxon>Asteraceae</taxon>
        <taxon>Asteroideae</taxon>
        <taxon>Anthemideae</taxon>
        <taxon>Artemisiinae</taxon>
        <taxon>Artemisia</taxon>
    </lineage>
</organism>
<gene>
    <name evidence="2" type="ORF">CTI12_AA003780</name>
</gene>
<evidence type="ECO:0000313" key="3">
    <source>
        <dbReference type="Proteomes" id="UP000245207"/>
    </source>
</evidence>
<dbReference type="EMBL" id="PKPP01000008">
    <property type="protein sequence ID" value="PWA99726.1"/>
    <property type="molecule type" value="Genomic_DNA"/>
</dbReference>
<dbReference type="InterPro" id="IPR011051">
    <property type="entry name" value="RmlC_Cupin_sf"/>
</dbReference>
<evidence type="ECO:0000259" key="1">
    <source>
        <dbReference type="SMART" id="SM00835"/>
    </source>
</evidence>
<keyword evidence="3" id="KW-1185">Reference proteome</keyword>
<comment type="caution">
    <text evidence="2">The sequence shown here is derived from an EMBL/GenBank/DDBJ whole genome shotgun (WGS) entry which is preliminary data.</text>
</comment>
<dbReference type="InterPro" id="IPR006045">
    <property type="entry name" value="Cupin_1"/>
</dbReference>
<proteinExistence type="predicted"/>
<protein>
    <submittedName>
        <fullName evidence="2">11-S seed storage protein, RmlC-like cupin domain, RmlC-like jelly roll fold protein</fullName>
    </submittedName>
</protein>
<dbReference type="SUPFAM" id="SSF51182">
    <property type="entry name" value="RmlC-like cupins"/>
    <property type="match status" value="1"/>
</dbReference>
<sequence length="246" mass="26465">MAPRTRRTTTTTPSATMTPAEIQQAIADGINAALAEQAATRFQSDFLGIFNLDRKETEILVSSQHETLITELEEGIKILEPSKHILETMHATIVTQSADVVVKEAGIINSVTEEKIPMLAGISLSARFVKLEGNAMLAPTYTADGSVVLSYVSKGSVHERLMDTKVEEGDLIIVPPFFAAAEIADVGGMELFSVVPPQCEPIMGKLAGNISFWNSSSPLVLQSALNINPELTERYNDLGPSDGYGC</sequence>
<dbReference type="Gene3D" id="2.60.120.10">
    <property type="entry name" value="Jelly Rolls"/>
    <property type="match status" value="1"/>
</dbReference>
<accession>A0A2U1QNY8</accession>
<dbReference type="InterPro" id="IPR050253">
    <property type="entry name" value="Seed_Storage-Functional"/>
</dbReference>
<feature type="domain" description="Cupin type-1" evidence="1">
    <location>
        <begin position="91"/>
        <end position="233"/>
    </location>
</feature>
<name>A0A2U1QNY8_ARTAN</name>
<dbReference type="PANTHER" id="PTHR31189">
    <property type="entry name" value="OS03G0336100 PROTEIN-RELATED"/>
    <property type="match status" value="1"/>
</dbReference>
<evidence type="ECO:0000313" key="2">
    <source>
        <dbReference type="EMBL" id="PWA99726.1"/>
    </source>
</evidence>
<dbReference type="Proteomes" id="UP000245207">
    <property type="component" value="Unassembled WGS sequence"/>
</dbReference>
<reference evidence="2 3" key="1">
    <citation type="journal article" date="2018" name="Mol. Plant">
        <title>The genome of Artemisia annua provides insight into the evolution of Asteraceae family and artemisinin biosynthesis.</title>
        <authorList>
            <person name="Shen Q."/>
            <person name="Zhang L."/>
            <person name="Liao Z."/>
            <person name="Wang S."/>
            <person name="Yan T."/>
            <person name="Shi P."/>
            <person name="Liu M."/>
            <person name="Fu X."/>
            <person name="Pan Q."/>
            <person name="Wang Y."/>
            <person name="Lv Z."/>
            <person name="Lu X."/>
            <person name="Zhang F."/>
            <person name="Jiang W."/>
            <person name="Ma Y."/>
            <person name="Chen M."/>
            <person name="Hao X."/>
            <person name="Li L."/>
            <person name="Tang Y."/>
            <person name="Lv G."/>
            <person name="Zhou Y."/>
            <person name="Sun X."/>
            <person name="Brodelius P.E."/>
            <person name="Rose J.K.C."/>
            <person name="Tang K."/>
        </authorList>
    </citation>
    <scope>NUCLEOTIDE SEQUENCE [LARGE SCALE GENOMIC DNA]</scope>
    <source>
        <strain evidence="3">cv. Huhao1</strain>
        <tissue evidence="2">Leaf</tissue>
    </source>
</reference>
<dbReference type="SMART" id="SM00835">
    <property type="entry name" value="Cupin_1"/>
    <property type="match status" value="1"/>
</dbReference>
<dbReference type="Pfam" id="PF00190">
    <property type="entry name" value="Cupin_1"/>
    <property type="match status" value="1"/>
</dbReference>
<dbReference type="PANTHER" id="PTHR31189:SF45">
    <property type="entry name" value="OS09G0552500 PROTEIN"/>
    <property type="match status" value="1"/>
</dbReference>
<dbReference type="AlphaFoldDB" id="A0A2U1QNY8"/>